<reference evidence="15 16" key="1">
    <citation type="journal article" date="2019" name="Anaerobe">
        <title>Detection of Robinsoniella peoriensis in multiple bone samples of a trauma patient.</title>
        <authorList>
            <person name="Schrottner P."/>
            <person name="Hartwich K."/>
            <person name="Bunk B."/>
            <person name="Schober I."/>
            <person name="Helbig S."/>
            <person name="Rudolph W.W."/>
            <person name="Gunzer F."/>
        </authorList>
    </citation>
    <scope>NUCLEOTIDE SEQUENCE [LARGE SCALE GENOMIC DNA]</scope>
    <source>
        <strain evidence="15 16">DSM 106044</strain>
    </source>
</reference>
<dbReference type="EMBL" id="QGQD01000001">
    <property type="protein sequence ID" value="TLD03005.1"/>
    <property type="molecule type" value="Genomic_DNA"/>
</dbReference>
<dbReference type="GO" id="GO:0034039">
    <property type="term" value="F:8-oxo-7,8-dihydroguanine DNA N-glycosylase activity"/>
    <property type="evidence" value="ECO:0007669"/>
    <property type="project" value="TreeGrafter"/>
</dbReference>
<dbReference type="Pfam" id="PF01149">
    <property type="entry name" value="Fapy_DNA_glyco"/>
    <property type="match status" value="1"/>
</dbReference>
<evidence type="ECO:0000313" key="16">
    <source>
        <dbReference type="Proteomes" id="UP000306509"/>
    </source>
</evidence>
<evidence type="ECO:0000256" key="12">
    <source>
        <dbReference type="ARBA" id="ARBA00023295"/>
    </source>
</evidence>
<sequence>MLELPESQVMADQLNRTIKGKTIKSVTANQSPHKFTFYFGDPQKYDSLLSGRQVGEAYALAGQVEIALGDARLLFTDGANIRYLKEGEKPPVKHQFYSEFTDGTALVTTVQMYGGIHVFLEGQNDNPYYLVAKEKPTPYMEEFNRAYFETLYESVKQNISVKAFLATEQRIPGLGNGVLQDILFHAGIHPKVKIENIDETKRDILFKSLKKTLLEMKEKGGRDTEKNLFGVYGGYQTYLSKKTLEEPCPKCGGWISRQAYLGGNIYFCPKCQPLDGR</sequence>
<keyword evidence="16" id="KW-1185">Reference proteome</keyword>
<evidence type="ECO:0000256" key="11">
    <source>
        <dbReference type="ARBA" id="ARBA00023268"/>
    </source>
</evidence>
<evidence type="ECO:0000256" key="4">
    <source>
        <dbReference type="ARBA" id="ARBA00022763"/>
    </source>
</evidence>
<keyword evidence="10" id="KW-0456">Lyase</keyword>
<evidence type="ECO:0000256" key="2">
    <source>
        <dbReference type="ARBA" id="ARBA00009409"/>
    </source>
</evidence>
<dbReference type="SUPFAM" id="SSF46946">
    <property type="entry name" value="S13-like H2TH domain"/>
    <property type="match status" value="1"/>
</dbReference>
<keyword evidence="8" id="KW-0238">DNA-binding</keyword>
<dbReference type="InterPro" id="IPR000214">
    <property type="entry name" value="Znf_DNA_glyclase/AP_lyase"/>
</dbReference>
<dbReference type="GO" id="GO:0006284">
    <property type="term" value="P:base-excision repair"/>
    <property type="evidence" value="ECO:0007669"/>
    <property type="project" value="InterPro"/>
</dbReference>
<keyword evidence="6 15" id="KW-0378">Hydrolase</keyword>
<accession>A0A4U8QCZ9</accession>
<dbReference type="InterPro" id="IPR012319">
    <property type="entry name" value="FPG_cat"/>
</dbReference>
<dbReference type="GO" id="GO:0003906">
    <property type="term" value="F:DNA-(apurinic or apyrimidinic site) endonuclease activity"/>
    <property type="evidence" value="ECO:0007669"/>
    <property type="project" value="InterPro"/>
</dbReference>
<evidence type="ECO:0000256" key="9">
    <source>
        <dbReference type="ARBA" id="ARBA00023204"/>
    </source>
</evidence>
<proteinExistence type="inferred from homology"/>
<evidence type="ECO:0000256" key="1">
    <source>
        <dbReference type="ARBA" id="ARBA00001668"/>
    </source>
</evidence>
<evidence type="ECO:0000256" key="3">
    <source>
        <dbReference type="ARBA" id="ARBA00022723"/>
    </source>
</evidence>
<evidence type="ECO:0000313" key="15">
    <source>
        <dbReference type="EMBL" id="TLD03005.1"/>
    </source>
</evidence>
<dbReference type="Pfam" id="PF06831">
    <property type="entry name" value="H2TH"/>
    <property type="match status" value="1"/>
</dbReference>
<keyword evidence="5 13" id="KW-0863">Zinc-finger</keyword>
<feature type="domain" description="FPG-type" evidence="14">
    <location>
        <begin position="230"/>
        <end position="273"/>
    </location>
</feature>
<dbReference type="AlphaFoldDB" id="A0A4U8QCZ9"/>
<keyword evidence="9" id="KW-0234">DNA repair</keyword>
<evidence type="ECO:0000256" key="13">
    <source>
        <dbReference type="PROSITE-ProRule" id="PRU00391"/>
    </source>
</evidence>
<evidence type="ECO:0000256" key="7">
    <source>
        <dbReference type="ARBA" id="ARBA00022833"/>
    </source>
</evidence>
<evidence type="ECO:0000256" key="10">
    <source>
        <dbReference type="ARBA" id="ARBA00023239"/>
    </source>
</evidence>
<dbReference type="InterPro" id="IPR015886">
    <property type="entry name" value="H2TH_FPG"/>
</dbReference>
<dbReference type="SUPFAM" id="SSF57716">
    <property type="entry name" value="Glucocorticoid receptor-like (DNA-binding domain)"/>
    <property type="match status" value="1"/>
</dbReference>
<dbReference type="GO" id="GO:0016829">
    <property type="term" value="F:lyase activity"/>
    <property type="evidence" value="ECO:0007669"/>
    <property type="project" value="UniProtKB-KW"/>
</dbReference>
<dbReference type="GO" id="GO:0003684">
    <property type="term" value="F:damaged DNA binding"/>
    <property type="evidence" value="ECO:0007669"/>
    <property type="project" value="InterPro"/>
</dbReference>
<dbReference type="STRING" id="180332.GCA_000797495_02557"/>
<dbReference type="Gene3D" id="3.20.190.10">
    <property type="entry name" value="MutM-like, N-terminal"/>
    <property type="match status" value="1"/>
</dbReference>
<evidence type="ECO:0000256" key="6">
    <source>
        <dbReference type="ARBA" id="ARBA00022801"/>
    </source>
</evidence>
<protein>
    <submittedName>
        <fullName evidence="15">Formamidopyrimidine-DNA glycosylase</fullName>
        <ecNumber evidence="15">3.2.2.23</ecNumber>
    </submittedName>
</protein>
<keyword evidence="11" id="KW-0511">Multifunctional enzyme</keyword>
<dbReference type="Proteomes" id="UP000306509">
    <property type="component" value="Unassembled WGS sequence"/>
</dbReference>
<gene>
    <name evidence="15" type="primary">mutM</name>
    <name evidence="15" type="ORF">DSM106044_00029</name>
</gene>
<dbReference type="Gene3D" id="1.10.8.50">
    <property type="match status" value="1"/>
</dbReference>
<evidence type="ECO:0000256" key="8">
    <source>
        <dbReference type="ARBA" id="ARBA00023125"/>
    </source>
</evidence>
<keyword evidence="3" id="KW-0479">Metal-binding</keyword>
<comment type="caution">
    <text evidence="15">The sequence shown here is derived from an EMBL/GenBank/DDBJ whole genome shotgun (WGS) entry which is preliminary data.</text>
</comment>
<dbReference type="PANTHER" id="PTHR22993">
    <property type="entry name" value="FORMAMIDOPYRIMIDINE-DNA GLYCOSYLASE"/>
    <property type="match status" value="1"/>
</dbReference>
<dbReference type="GO" id="GO:0008270">
    <property type="term" value="F:zinc ion binding"/>
    <property type="evidence" value="ECO:0007669"/>
    <property type="project" value="UniProtKB-KW"/>
</dbReference>
<dbReference type="PANTHER" id="PTHR22993:SF9">
    <property type="entry name" value="FORMAMIDOPYRIMIDINE-DNA GLYCOSYLASE"/>
    <property type="match status" value="1"/>
</dbReference>
<keyword evidence="7" id="KW-0862">Zinc</keyword>
<dbReference type="PROSITE" id="PS51066">
    <property type="entry name" value="ZF_FPG_2"/>
    <property type="match status" value="1"/>
</dbReference>
<evidence type="ECO:0000256" key="5">
    <source>
        <dbReference type="ARBA" id="ARBA00022771"/>
    </source>
</evidence>
<dbReference type="SUPFAM" id="SSF81624">
    <property type="entry name" value="N-terminal domain of MutM-like DNA repair proteins"/>
    <property type="match status" value="1"/>
</dbReference>
<keyword evidence="12 15" id="KW-0326">Glycosidase</keyword>
<name>A0A4U8QCZ9_9FIRM</name>
<dbReference type="RefSeq" id="WP_138001442.1">
    <property type="nucleotide sequence ID" value="NZ_JBHTNY010000047.1"/>
</dbReference>
<comment type="similarity">
    <text evidence="2">Belongs to the FPG family.</text>
</comment>
<evidence type="ECO:0000259" key="14">
    <source>
        <dbReference type="PROSITE" id="PS51066"/>
    </source>
</evidence>
<dbReference type="InterPro" id="IPR035937">
    <property type="entry name" value="FPG_N"/>
</dbReference>
<dbReference type="InterPro" id="IPR010979">
    <property type="entry name" value="Ribosomal_uS13-like_H2TH"/>
</dbReference>
<keyword evidence="4" id="KW-0227">DNA damage</keyword>
<dbReference type="SMART" id="SM01232">
    <property type="entry name" value="H2TH"/>
    <property type="match status" value="1"/>
</dbReference>
<dbReference type="EC" id="3.2.2.23" evidence="15"/>
<comment type="catalytic activity">
    <reaction evidence="1">
        <text>Hydrolysis of DNA containing ring-opened 7-methylguanine residues, releasing 2,6-diamino-4-hydroxy-5-(N-methyl)formamidopyrimidine.</text>
        <dbReference type="EC" id="3.2.2.23"/>
    </reaction>
</comment>
<organism evidence="15 16">
    <name type="scientific">Robinsoniella peoriensis</name>
    <dbReference type="NCBI Taxonomy" id="180332"/>
    <lineage>
        <taxon>Bacteria</taxon>
        <taxon>Bacillati</taxon>
        <taxon>Bacillota</taxon>
        <taxon>Clostridia</taxon>
        <taxon>Lachnospirales</taxon>
        <taxon>Lachnospiraceae</taxon>
        <taxon>Robinsoniella</taxon>
    </lineage>
</organism>